<dbReference type="InterPro" id="IPR010920">
    <property type="entry name" value="LSM_dom_sf"/>
</dbReference>
<reference evidence="11 12" key="1">
    <citation type="submission" date="2017-06" db="EMBL/GenBank/DDBJ databases">
        <title>Complete genome sequence of Nitrospirillum amazonense strain CBAmC, an endophytic nitrogen-fixing and plant growth-promoting bacterium, isolated from sugarcane.</title>
        <authorList>
            <person name="Schwab S."/>
            <person name="dos Santos Teixeira K.R."/>
            <person name="Simoes Araujo J.L."/>
            <person name="Soares Vidal M."/>
            <person name="Borges de Freitas H.R."/>
            <person name="Rivello Crivelaro A.L."/>
            <person name="Bueno de Camargo Nunes A."/>
            <person name="dos Santos C.M."/>
            <person name="Palmeira da Silva Rosa D."/>
            <person name="da Silva Padilha D."/>
            <person name="da Silva E."/>
            <person name="Araujo Terra L."/>
            <person name="Soares Mendes V."/>
            <person name="Farinelli L."/>
            <person name="Magalhaes Cruz L."/>
            <person name="Baldani J.I."/>
        </authorList>
    </citation>
    <scope>NUCLEOTIDE SEQUENCE [LARGE SCALE GENOMIC DNA]</scope>
    <source>
        <strain evidence="11 12">CBAmC</strain>
    </source>
</reference>
<gene>
    <name evidence="11" type="ORF">Y958_12055</name>
</gene>
<comment type="similarity">
    <text evidence="2 7">Belongs to the MscS (TC 1.A.23) family.</text>
</comment>
<dbReference type="InterPro" id="IPR045275">
    <property type="entry name" value="MscS_archaea/bacteria_type"/>
</dbReference>
<proteinExistence type="inferred from homology"/>
<dbReference type="InterPro" id="IPR006685">
    <property type="entry name" value="MscS_channel_2nd"/>
</dbReference>
<dbReference type="Pfam" id="PF05552">
    <property type="entry name" value="MS_channel_1st_1"/>
    <property type="match status" value="1"/>
</dbReference>
<keyword evidence="5 7" id="KW-1133">Transmembrane helix</keyword>
<keyword evidence="3" id="KW-1003">Cell membrane</keyword>
<evidence type="ECO:0000256" key="1">
    <source>
        <dbReference type="ARBA" id="ARBA00004651"/>
    </source>
</evidence>
<feature type="transmembrane region" description="Helical" evidence="7">
    <location>
        <begin position="129"/>
        <end position="153"/>
    </location>
</feature>
<feature type="transmembrane region" description="Helical" evidence="7">
    <location>
        <begin position="174"/>
        <end position="201"/>
    </location>
</feature>
<dbReference type="PANTHER" id="PTHR30221:SF1">
    <property type="entry name" value="SMALL-CONDUCTANCE MECHANOSENSITIVE CHANNEL"/>
    <property type="match status" value="1"/>
</dbReference>
<dbReference type="InterPro" id="IPR049142">
    <property type="entry name" value="MS_channel_1st"/>
</dbReference>
<dbReference type="Gene3D" id="1.10.287.1260">
    <property type="match status" value="1"/>
</dbReference>
<evidence type="ECO:0000256" key="8">
    <source>
        <dbReference type="SAM" id="MobiDB-lite"/>
    </source>
</evidence>
<dbReference type="GO" id="GO:0005886">
    <property type="term" value="C:plasma membrane"/>
    <property type="evidence" value="ECO:0007669"/>
    <property type="project" value="UniProtKB-SubCell"/>
</dbReference>
<dbReference type="PANTHER" id="PTHR30221">
    <property type="entry name" value="SMALL-CONDUCTANCE MECHANOSENSITIVE CHANNEL"/>
    <property type="match status" value="1"/>
</dbReference>
<evidence type="ECO:0000256" key="6">
    <source>
        <dbReference type="ARBA" id="ARBA00023136"/>
    </source>
</evidence>
<dbReference type="SUPFAM" id="SSF50182">
    <property type="entry name" value="Sm-like ribonucleoproteins"/>
    <property type="match status" value="1"/>
</dbReference>
<keyword evidence="6 7" id="KW-0472">Membrane</keyword>
<keyword evidence="7" id="KW-0407">Ion channel</keyword>
<dbReference type="Gene3D" id="2.30.30.60">
    <property type="match status" value="1"/>
</dbReference>
<dbReference type="InterPro" id="IPR023408">
    <property type="entry name" value="MscS_beta-dom_sf"/>
</dbReference>
<evidence type="ECO:0000259" key="10">
    <source>
        <dbReference type="Pfam" id="PF21088"/>
    </source>
</evidence>
<keyword evidence="12" id="KW-1185">Reference proteome</keyword>
<feature type="compositionally biased region" description="Low complexity" evidence="8">
    <location>
        <begin position="23"/>
        <end position="35"/>
    </location>
</feature>
<sequence length="384" mass="40380">MCKHGGLCDSGSRLRSDPGEGAGSAKGPPGGSPAKQPRRPAQLNPAPATKYKTPARITQAGGRFWGRGPVASLRRVGRWRNLATLSMFFTPTSPTGGSCMHLNLLALDIPALDTVDQKTQAFLVSLNALIPWIVTNGVSLLAAILILLIGLWLSGKVSRIVTAVLGRTPQFDAMLRGFFASLARYAVLTLTVLAVLAQFGIQTASLVAVIGAAGLAIGLALQGTLSSLAAGVMLLIFRPFKIGDKVQVGGATGTVRDLSLFWTELISDDQIQIIIPNNSVWGQALRNMSVHPTTVHAGELRFRIPETSDLDGVAEAVRLIVAADPRIQPNPTVLFDRTGDTRALDVVVGFSTADDIVPAVKSDLIRAVHATALPTEPQAGPSAA</sequence>
<evidence type="ECO:0000313" key="11">
    <source>
        <dbReference type="EMBL" id="ASG21472.1"/>
    </source>
</evidence>
<feature type="transmembrane region" description="Helical" evidence="7">
    <location>
        <begin position="207"/>
        <end position="237"/>
    </location>
</feature>
<dbReference type="Pfam" id="PF21088">
    <property type="entry name" value="MS_channel_1st"/>
    <property type="match status" value="1"/>
</dbReference>
<dbReference type="GO" id="GO:0008381">
    <property type="term" value="F:mechanosensitive monoatomic ion channel activity"/>
    <property type="evidence" value="ECO:0007669"/>
    <property type="project" value="InterPro"/>
</dbReference>
<comment type="caution">
    <text evidence="7">Lacks conserved residue(s) required for the propagation of feature annotation.</text>
</comment>
<dbReference type="Proteomes" id="UP000197153">
    <property type="component" value="Chromosome 1"/>
</dbReference>
<dbReference type="KEGG" id="nao:Y958_12055"/>
<protein>
    <recommendedName>
        <fullName evidence="7">Small-conductance mechanosensitive channel</fullName>
    </recommendedName>
</protein>
<feature type="domain" description="Mechanosensitive ion channel MscS" evidence="9">
    <location>
        <begin position="224"/>
        <end position="289"/>
    </location>
</feature>
<dbReference type="InterPro" id="IPR011014">
    <property type="entry name" value="MscS_channel_TM-2"/>
</dbReference>
<evidence type="ECO:0000256" key="7">
    <source>
        <dbReference type="RuleBase" id="RU369025"/>
    </source>
</evidence>
<feature type="domain" description="Mechanosensitive ion channel transmembrane helices 2/3" evidence="10">
    <location>
        <begin position="182"/>
        <end position="222"/>
    </location>
</feature>
<dbReference type="AlphaFoldDB" id="A0A248JRW5"/>
<evidence type="ECO:0000313" key="12">
    <source>
        <dbReference type="Proteomes" id="UP000197153"/>
    </source>
</evidence>
<evidence type="ECO:0000256" key="2">
    <source>
        <dbReference type="ARBA" id="ARBA00008017"/>
    </source>
</evidence>
<evidence type="ECO:0000259" key="9">
    <source>
        <dbReference type="Pfam" id="PF00924"/>
    </source>
</evidence>
<evidence type="ECO:0000256" key="4">
    <source>
        <dbReference type="ARBA" id="ARBA00022692"/>
    </source>
</evidence>
<comment type="function">
    <text evidence="7">Mechanosensitive channel that participates in the regulation of osmotic pressure changes within the cell, opening in response to stretch forces in the membrane lipid bilayer, without the need for other proteins. Contributes to normal resistance to hypoosmotic shock. Forms an ion channel of 1.0 nanosiemens conductance with a slight preference for anions.</text>
</comment>
<evidence type="ECO:0000256" key="3">
    <source>
        <dbReference type="ARBA" id="ARBA00022475"/>
    </source>
</evidence>
<keyword evidence="7" id="KW-0406">Ion transport</keyword>
<keyword evidence="7" id="KW-0813">Transport</keyword>
<keyword evidence="7" id="KW-0997">Cell inner membrane</keyword>
<evidence type="ECO:0000256" key="5">
    <source>
        <dbReference type="ARBA" id="ARBA00022989"/>
    </source>
</evidence>
<dbReference type="Pfam" id="PF00924">
    <property type="entry name" value="MS_channel_2nd"/>
    <property type="match status" value="1"/>
</dbReference>
<comment type="subcellular location">
    <subcellularLocation>
        <location evidence="7">Cell inner membrane</location>
        <topology evidence="7">Multi-pass membrane protein</topology>
    </subcellularLocation>
    <subcellularLocation>
        <location evidence="1">Cell membrane</location>
        <topology evidence="1">Multi-pass membrane protein</topology>
    </subcellularLocation>
</comment>
<name>A0A248JRW5_9PROT</name>
<dbReference type="InterPro" id="IPR008910">
    <property type="entry name" value="MSC_TM_helix"/>
</dbReference>
<dbReference type="EMBL" id="CP022110">
    <property type="protein sequence ID" value="ASG21472.1"/>
    <property type="molecule type" value="Genomic_DNA"/>
</dbReference>
<accession>A0A248JRW5</accession>
<organism evidence="11 12">
    <name type="scientific">Nitrospirillum viridazoti CBAmc</name>
    <dbReference type="NCBI Taxonomy" id="1441467"/>
    <lineage>
        <taxon>Bacteria</taxon>
        <taxon>Pseudomonadati</taxon>
        <taxon>Pseudomonadota</taxon>
        <taxon>Alphaproteobacteria</taxon>
        <taxon>Rhodospirillales</taxon>
        <taxon>Azospirillaceae</taxon>
        <taxon>Nitrospirillum</taxon>
        <taxon>Nitrospirillum viridazoti</taxon>
    </lineage>
</organism>
<keyword evidence="4 7" id="KW-0812">Transmembrane</keyword>
<comment type="subunit">
    <text evidence="7">Homoheptamer.</text>
</comment>
<feature type="region of interest" description="Disordered" evidence="8">
    <location>
        <begin position="1"/>
        <end position="52"/>
    </location>
</feature>
<dbReference type="SUPFAM" id="SSF82861">
    <property type="entry name" value="Mechanosensitive channel protein MscS (YggB), transmembrane region"/>
    <property type="match status" value="1"/>
</dbReference>